<evidence type="ECO:0000313" key="1">
    <source>
        <dbReference type="EMBL" id="JAH43782.1"/>
    </source>
</evidence>
<accession>A0A0E9SRC6</accession>
<dbReference type="AlphaFoldDB" id="A0A0E9SRC6"/>
<organism evidence="1">
    <name type="scientific">Anguilla anguilla</name>
    <name type="common">European freshwater eel</name>
    <name type="synonym">Muraena anguilla</name>
    <dbReference type="NCBI Taxonomy" id="7936"/>
    <lineage>
        <taxon>Eukaryota</taxon>
        <taxon>Metazoa</taxon>
        <taxon>Chordata</taxon>
        <taxon>Craniata</taxon>
        <taxon>Vertebrata</taxon>
        <taxon>Euteleostomi</taxon>
        <taxon>Actinopterygii</taxon>
        <taxon>Neopterygii</taxon>
        <taxon>Teleostei</taxon>
        <taxon>Anguilliformes</taxon>
        <taxon>Anguillidae</taxon>
        <taxon>Anguilla</taxon>
    </lineage>
</organism>
<dbReference type="EMBL" id="GBXM01064795">
    <property type="protein sequence ID" value="JAH43782.1"/>
    <property type="molecule type" value="Transcribed_RNA"/>
</dbReference>
<sequence>MTESYFNQYLNKIHVKHYCTGYRYVTLMPSEAASLEIKRSKCYSIVFTKFVSSSNFF</sequence>
<proteinExistence type="predicted"/>
<name>A0A0E9SRC6_ANGAN</name>
<reference evidence="1" key="2">
    <citation type="journal article" date="2015" name="Fish Shellfish Immunol.">
        <title>Early steps in the European eel (Anguilla anguilla)-Vibrio vulnificus interaction in the gills: Role of the RtxA13 toxin.</title>
        <authorList>
            <person name="Callol A."/>
            <person name="Pajuelo D."/>
            <person name="Ebbesson L."/>
            <person name="Teles M."/>
            <person name="MacKenzie S."/>
            <person name="Amaro C."/>
        </authorList>
    </citation>
    <scope>NUCLEOTIDE SEQUENCE</scope>
</reference>
<reference evidence="1" key="1">
    <citation type="submission" date="2014-11" db="EMBL/GenBank/DDBJ databases">
        <authorList>
            <person name="Amaro Gonzalez C."/>
        </authorList>
    </citation>
    <scope>NUCLEOTIDE SEQUENCE</scope>
</reference>
<protein>
    <submittedName>
        <fullName evidence="1">Uncharacterized protein</fullName>
    </submittedName>
</protein>